<keyword evidence="2" id="KW-0313">Glucose metabolism</keyword>
<dbReference type="Gene3D" id="3.30.360.10">
    <property type="entry name" value="Dihydrodipicolinate Reductase, domain 2"/>
    <property type="match status" value="1"/>
</dbReference>
<dbReference type="AlphaFoldDB" id="A0A3M0GD02"/>
<dbReference type="Pfam" id="PF00479">
    <property type="entry name" value="G6PD_N"/>
    <property type="match status" value="1"/>
</dbReference>
<protein>
    <submittedName>
        <fullName evidence="8">Glucose-6-phosphate dehydrogenase</fullName>
        <ecNumber evidence="8">1.1.1.49</ecNumber>
    </submittedName>
</protein>
<dbReference type="PANTHER" id="PTHR23429:SF0">
    <property type="entry name" value="GLUCOSE-6-PHOSPHATE 1-DEHYDROGENASE"/>
    <property type="match status" value="1"/>
</dbReference>
<evidence type="ECO:0000313" key="8">
    <source>
        <dbReference type="EMBL" id="RMB62407.1"/>
    </source>
</evidence>
<dbReference type="GO" id="GO:0006006">
    <property type="term" value="P:glucose metabolic process"/>
    <property type="evidence" value="ECO:0007669"/>
    <property type="project" value="UniProtKB-KW"/>
</dbReference>
<dbReference type="GO" id="GO:0005829">
    <property type="term" value="C:cytosol"/>
    <property type="evidence" value="ECO:0007669"/>
    <property type="project" value="TreeGrafter"/>
</dbReference>
<evidence type="ECO:0000259" key="7">
    <source>
        <dbReference type="Pfam" id="PF02781"/>
    </source>
</evidence>
<evidence type="ECO:0000256" key="2">
    <source>
        <dbReference type="ARBA" id="ARBA00022526"/>
    </source>
</evidence>
<dbReference type="Gene3D" id="3.40.50.720">
    <property type="entry name" value="NAD(P)-binding Rossmann-like Domain"/>
    <property type="match status" value="1"/>
</dbReference>
<dbReference type="EMBL" id="REFW01000001">
    <property type="protein sequence ID" value="RMB62407.1"/>
    <property type="molecule type" value="Genomic_DNA"/>
</dbReference>
<dbReference type="SUPFAM" id="SSF55347">
    <property type="entry name" value="Glyceraldehyde-3-phosphate dehydrogenase-like, C-terminal domain"/>
    <property type="match status" value="1"/>
</dbReference>
<dbReference type="GO" id="GO:0004345">
    <property type="term" value="F:glucose-6-phosphate dehydrogenase activity"/>
    <property type="evidence" value="ECO:0007669"/>
    <property type="project" value="UniProtKB-EC"/>
</dbReference>
<comment type="caution">
    <text evidence="8">The sequence shown here is derived from an EMBL/GenBank/DDBJ whole genome shotgun (WGS) entry which is preliminary data.</text>
</comment>
<reference evidence="8 9" key="1">
    <citation type="submission" date="2018-10" db="EMBL/GenBank/DDBJ databases">
        <title>Tessaracoccus antarcticuss sp. nov., isolated from sediment.</title>
        <authorList>
            <person name="Zhou L.Y."/>
            <person name="Du Z.J."/>
        </authorList>
    </citation>
    <scope>NUCLEOTIDE SEQUENCE [LARGE SCALE GENOMIC DNA]</scope>
    <source>
        <strain evidence="8 9">JDX10</strain>
    </source>
</reference>
<dbReference type="NCBIfam" id="NF009492">
    <property type="entry name" value="PRK12853.1-3"/>
    <property type="match status" value="1"/>
</dbReference>
<sequence>MTQLTLIILGGAGDLTRRLLLPGLAQYMATDDSLKVSVVGVGYQPQDDYATQVGDALTDADVPADLVDTVVGETSWVTADATSADDLGRLLSDRVGRTIVYFALSPAITKKTVDALAGVALPSGMEFVLEKPFGTDADSARALTEALHRFTDEDHIVRSDHFLGMSGTVNLRGLLETNRPLADTWDGRDVESLTFVFDETLGLEGRAQFYDATGAARDMLQSHLIQTMGHSLADPADGSSGAAKILAATSLDGDVTVAARRARYTTGSIHGHTLPDYTAEDGVDASRNTETLAEVRLSVDTDDWRGVPITLRSGKAIGDPRQEITVHYKPVGDARGTTLRLGFDDDAVVMEINISDPGHPENLQRATFHTHLMPSKLSAYGRVVRGLVRRSGATKLHADSPVRAWEILQPVFDAFADGSVPLGEYPAGSGGPAGW</sequence>
<dbReference type="PANTHER" id="PTHR23429">
    <property type="entry name" value="GLUCOSE-6-PHOSPHATE 1-DEHYDROGENASE G6PD"/>
    <property type="match status" value="1"/>
</dbReference>
<name>A0A3M0GD02_9ACTN</name>
<dbReference type="InterPro" id="IPR001282">
    <property type="entry name" value="G6P_DH"/>
</dbReference>
<evidence type="ECO:0000313" key="9">
    <source>
        <dbReference type="Proteomes" id="UP000275256"/>
    </source>
</evidence>
<evidence type="ECO:0000256" key="1">
    <source>
        <dbReference type="ARBA" id="ARBA00004937"/>
    </source>
</evidence>
<dbReference type="GO" id="GO:0050661">
    <property type="term" value="F:NADP binding"/>
    <property type="evidence" value="ECO:0007669"/>
    <property type="project" value="InterPro"/>
</dbReference>
<evidence type="ECO:0000259" key="6">
    <source>
        <dbReference type="Pfam" id="PF00479"/>
    </source>
</evidence>
<evidence type="ECO:0000256" key="5">
    <source>
        <dbReference type="ARBA" id="ARBA00023277"/>
    </source>
</evidence>
<dbReference type="OrthoDB" id="9802739at2"/>
<evidence type="ECO:0000256" key="4">
    <source>
        <dbReference type="ARBA" id="ARBA00023002"/>
    </source>
</evidence>
<keyword evidence="4 8" id="KW-0560">Oxidoreductase</keyword>
<feature type="domain" description="Glucose-6-phosphate dehydrogenase NAD-binding" evidence="6">
    <location>
        <begin position="7"/>
        <end position="165"/>
    </location>
</feature>
<keyword evidence="5" id="KW-0119">Carbohydrate metabolism</keyword>
<feature type="domain" description="Glucose-6-phosphate dehydrogenase C-terminal" evidence="7">
    <location>
        <begin position="177"/>
        <end position="433"/>
    </location>
</feature>
<dbReference type="EC" id="1.1.1.49" evidence="8"/>
<dbReference type="RefSeq" id="WP_121900956.1">
    <property type="nucleotide sequence ID" value="NZ_REFW01000001.1"/>
</dbReference>
<dbReference type="InterPro" id="IPR022674">
    <property type="entry name" value="G6P_DH_NAD-bd"/>
</dbReference>
<gene>
    <name evidence="8" type="ORF">EAX62_02220</name>
</gene>
<keyword evidence="9" id="KW-1185">Reference proteome</keyword>
<dbReference type="Pfam" id="PF02781">
    <property type="entry name" value="G6PD_C"/>
    <property type="match status" value="1"/>
</dbReference>
<dbReference type="Proteomes" id="UP000275256">
    <property type="component" value="Unassembled WGS sequence"/>
</dbReference>
<dbReference type="SUPFAM" id="SSF51735">
    <property type="entry name" value="NAD(P)-binding Rossmann-fold domains"/>
    <property type="match status" value="1"/>
</dbReference>
<dbReference type="GO" id="GO:0009051">
    <property type="term" value="P:pentose-phosphate shunt, oxidative branch"/>
    <property type="evidence" value="ECO:0007669"/>
    <property type="project" value="TreeGrafter"/>
</dbReference>
<evidence type="ECO:0000256" key="3">
    <source>
        <dbReference type="ARBA" id="ARBA00022857"/>
    </source>
</evidence>
<dbReference type="InterPro" id="IPR036291">
    <property type="entry name" value="NAD(P)-bd_dom_sf"/>
</dbReference>
<comment type="pathway">
    <text evidence="1">Carbohydrate degradation; pentose phosphate pathway; D-ribulose 5-phosphate from D-glucose 6-phosphate (oxidative stage): step 1/3.</text>
</comment>
<proteinExistence type="predicted"/>
<dbReference type="PRINTS" id="PR00079">
    <property type="entry name" value="G6PDHDRGNASE"/>
</dbReference>
<organism evidence="8 9">
    <name type="scientific">Tessaracoccus antarcticus</name>
    <dbReference type="NCBI Taxonomy" id="2479848"/>
    <lineage>
        <taxon>Bacteria</taxon>
        <taxon>Bacillati</taxon>
        <taxon>Actinomycetota</taxon>
        <taxon>Actinomycetes</taxon>
        <taxon>Propionibacteriales</taxon>
        <taxon>Propionibacteriaceae</taxon>
        <taxon>Tessaracoccus</taxon>
    </lineage>
</organism>
<keyword evidence="3" id="KW-0521">NADP</keyword>
<dbReference type="InterPro" id="IPR022675">
    <property type="entry name" value="G6P_DH_C"/>
</dbReference>
<accession>A0A3M0GD02</accession>